<dbReference type="AlphaFoldDB" id="A0AAJ0EHN6"/>
<comment type="caution">
    <text evidence="2">The sequence shown here is derived from an EMBL/GenBank/DDBJ whole genome shotgun (WGS) entry which is preliminary data.</text>
</comment>
<evidence type="ECO:0000259" key="1">
    <source>
        <dbReference type="Pfam" id="PF26082"/>
    </source>
</evidence>
<protein>
    <recommendedName>
        <fullName evidence="1">Oxidoreductase acuF-like C2H2 type zinc-finger domain-containing protein</fullName>
    </recommendedName>
</protein>
<feature type="domain" description="Oxidoreductase acuF-like C2H2 type zinc-finger" evidence="1">
    <location>
        <begin position="10"/>
        <end position="36"/>
    </location>
</feature>
<gene>
    <name evidence="2" type="ORF">BDP81DRAFT_166835</name>
</gene>
<dbReference type="EMBL" id="JAHMHQ010000004">
    <property type="protein sequence ID" value="KAK1640672.1"/>
    <property type="molecule type" value="Genomic_DNA"/>
</dbReference>
<name>A0AAJ0EHN6_9PEZI</name>
<dbReference type="InterPro" id="IPR058925">
    <property type="entry name" value="zf-C2H2_AcuF"/>
</dbReference>
<keyword evidence="3" id="KW-1185">Reference proteome</keyword>
<dbReference type="GeneID" id="85466981"/>
<dbReference type="Proteomes" id="UP001243989">
    <property type="component" value="Unassembled WGS sequence"/>
</dbReference>
<reference evidence="2" key="1">
    <citation type="submission" date="2021-06" db="EMBL/GenBank/DDBJ databases">
        <title>Comparative genomics, transcriptomics and evolutionary studies reveal genomic signatures of adaptation to plant cell wall in hemibiotrophic fungi.</title>
        <authorList>
            <consortium name="DOE Joint Genome Institute"/>
            <person name="Baroncelli R."/>
            <person name="Diaz J.F."/>
            <person name="Benocci T."/>
            <person name="Peng M."/>
            <person name="Battaglia E."/>
            <person name="Haridas S."/>
            <person name="Andreopoulos W."/>
            <person name="Labutti K."/>
            <person name="Pangilinan J."/>
            <person name="Floch G.L."/>
            <person name="Makela M.R."/>
            <person name="Henrissat B."/>
            <person name="Grigoriev I.V."/>
            <person name="Crouch J.A."/>
            <person name="De Vries R.P."/>
            <person name="Sukno S.A."/>
            <person name="Thon M.R."/>
        </authorList>
    </citation>
    <scope>NUCLEOTIDE SEQUENCE</scope>
    <source>
        <strain evidence="2">CBS 102054</strain>
    </source>
</reference>
<dbReference type="Pfam" id="PF26082">
    <property type="entry name" value="zf-C2H2_AcuF"/>
    <property type="match status" value="1"/>
</dbReference>
<proteinExistence type="predicted"/>
<organism evidence="2 3">
    <name type="scientific">Colletotrichum phormii</name>
    <dbReference type="NCBI Taxonomy" id="359342"/>
    <lineage>
        <taxon>Eukaryota</taxon>
        <taxon>Fungi</taxon>
        <taxon>Dikarya</taxon>
        <taxon>Ascomycota</taxon>
        <taxon>Pezizomycotina</taxon>
        <taxon>Sordariomycetes</taxon>
        <taxon>Hypocreomycetidae</taxon>
        <taxon>Glomerellales</taxon>
        <taxon>Glomerellaceae</taxon>
        <taxon>Colletotrichum</taxon>
        <taxon>Colletotrichum acutatum species complex</taxon>
    </lineage>
</organism>
<dbReference type="RefSeq" id="XP_060449279.1">
    <property type="nucleotide sequence ID" value="XM_060582119.1"/>
</dbReference>
<evidence type="ECO:0000313" key="3">
    <source>
        <dbReference type="Proteomes" id="UP001243989"/>
    </source>
</evidence>
<evidence type="ECO:0000313" key="2">
    <source>
        <dbReference type="EMBL" id="KAK1640672.1"/>
    </source>
</evidence>
<accession>A0AAJ0EHN6</accession>
<sequence>MPHSARTGLKFSCIACNRKIKVQNITEWKRHLYDDLRPWQCLEPSCRYKAVFSNRVDWVIHLSLEHYSPEWEGFKCPLCRKNTGCGKLVILKSLRNSS</sequence>